<sequence length="36" mass="4397">MHQDVTLFFKRTQEFQCVQMIGKLLFKNQELKIQIL</sequence>
<accession>A0A8S1RG94</accession>
<dbReference type="AlphaFoldDB" id="A0A8S1RG94"/>
<protein>
    <submittedName>
        <fullName evidence="1">Uncharacterized protein</fullName>
    </submittedName>
</protein>
<reference evidence="1" key="1">
    <citation type="submission" date="2021-01" db="EMBL/GenBank/DDBJ databases">
        <authorList>
            <consortium name="Genoscope - CEA"/>
            <person name="William W."/>
        </authorList>
    </citation>
    <scope>NUCLEOTIDE SEQUENCE</scope>
</reference>
<proteinExistence type="predicted"/>
<keyword evidence="2" id="KW-1185">Reference proteome</keyword>
<gene>
    <name evidence="1" type="ORF">PSON_ATCC_30995.1.T1700035</name>
</gene>
<evidence type="ECO:0000313" key="1">
    <source>
        <dbReference type="EMBL" id="CAD8126737.1"/>
    </source>
</evidence>
<dbReference type="EMBL" id="CAJJDN010000170">
    <property type="protein sequence ID" value="CAD8126737.1"/>
    <property type="molecule type" value="Genomic_DNA"/>
</dbReference>
<evidence type="ECO:0000313" key="2">
    <source>
        <dbReference type="Proteomes" id="UP000692954"/>
    </source>
</evidence>
<organism evidence="1 2">
    <name type="scientific">Paramecium sonneborni</name>
    <dbReference type="NCBI Taxonomy" id="65129"/>
    <lineage>
        <taxon>Eukaryota</taxon>
        <taxon>Sar</taxon>
        <taxon>Alveolata</taxon>
        <taxon>Ciliophora</taxon>
        <taxon>Intramacronucleata</taxon>
        <taxon>Oligohymenophorea</taxon>
        <taxon>Peniculida</taxon>
        <taxon>Parameciidae</taxon>
        <taxon>Paramecium</taxon>
    </lineage>
</organism>
<name>A0A8S1RG94_9CILI</name>
<comment type="caution">
    <text evidence="1">The sequence shown here is derived from an EMBL/GenBank/DDBJ whole genome shotgun (WGS) entry which is preliminary data.</text>
</comment>
<dbReference type="Proteomes" id="UP000692954">
    <property type="component" value="Unassembled WGS sequence"/>
</dbReference>